<feature type="region of interest" description="Disordered" evidence="1">
    <location>
        <begin position="1"/>
        <end position="111"/>
    </location>
</feature>
<gene>
    <name evidence="2" type="ORF">mRhiFer1_008482</name>
</gene>
<accession>A0A7J7UWX1</accession>
<sequence>MRPASEDDSAPQQRARAPVHPPAGPAVASPTPRVTRRTILKRRQAVTQQAAPPPPTLPRSTQRPRGAGVKGTVNLESLSSPRSSTSVPGHLNRAAPLPGQRNRRVTPRSYTHPLLSLRAVPPVHCVTSHPEKRQTL</sequence>
<dbReference type="EMBL" id="JACAGC010000015">
    <property type="protein sequence ID" value="KAF6317420.1"/>
    <property type="molecule type" value="Genomic_DNA"/>
</dbReference>
<reference evidence="2 3" key="1">
    <citation type="journal article" date="2020" name="Nature">
        <title>Six reference-quality genomes reveal evolution of bat adaptations.</title>
        <authorList>
            <person name="Jebb D."/>
            <person name="Huang Z."/>
            <person name="Pippel M."/>
            <person name="Hughes G.M."/>
            <person name="Lavrichenko K."/>
            <person name="Devanna P."/>
            <person name="Winkler S."/>
            <person name="Jermiin L.S."/>
            <person name="Skirmuntt E.C."/>
            <person name="Katzourakis A."/>
            <person name="Burkitt-Gray L."/>
            <person name="Ray D.A."/>
            <person name="Sullivan K.A.M."/>
            <person name="Roscito J.G."/>
            <person name="Kirilenko B.M."/>
            <person name="Davalos L.M."/>
            <person name="Corthals A.P."/>
            <person name="Power M.L."/>
            <person name="Jones G."/>
            <person name="Ransome R.D."/>
            <person name="Dechmann D.K.N."/>
            <person name="Locatelli A.G."/>
            <person name="Puechmaille S.J."/>
            <person name="Fedrigo O."/>
            <person name="Jarvis E.D."/>
            <person name="Hiller M."/>
            <person name="Vernes S.C."/>
            <person name="Myers E.W."/>
            <person name="Teeling E.C."/>
        </authorList>
    </citation>
    <scope>NUCLEOTIDE SEQUENCE [LARGE SCALE GENOMIC DNA]</scope>
    <source>
        <strain evidence="2">MRhiFer1</strain>
        <tissue evidence="2">Lung</tissue>
    </source>
</reference>
<dbReference type="AlphaFoldDB" id="A0A7J7UWX1"/>
<feature type="compositionally biased region" description="Low complexity" evidence="1">
    <location>
        <begin position="77"/>
        <end position="86"/>
    </location>
</feature>
<organism evidence="2 3">
    <name type="scientific">Rhinolophus ferrumequinum</name>
    <name type="common">Greater horseshoe bat</name>
    <dbReference type="NCBI Taxonomy" id="59479"/>
    <lineage>
        <taxon>Eukaryota</taxon>
        <taxon>Metazoa</taxon>
        <taxon>Chordata</taxon>
        <taxon>Craniata</taxon>
        <taxon>Vertebrata</taxon>
        <taxon>Euteleostomi</taxon>
        <taxon>Mammalia</taxon>
        <taxon>Eutheria</taxon>
        <taxon>Laurasiatheria</taxon>
        <taxon>Chiroptera</taxon>
        <taxon>Yinpterochiroptera</taxon>
        <taxon>Rhinolophoidea</taxon>
        <taxon>Rhinolophidae</taxon>
        <taxon>Rhinolophinae</taxon>
        <taxon>Rhinolophus</taxon>
    </lineage>
</organism>
<proteinExistence type="predicted"/>
<dbReference type="Proteomes" id="UP000585614">
    <property type="component" value="Unassembled WGS sequence"/>
</dbReference>
<name>A0A7J7UWX1_RHIFE</name>
<evidence type="ECO:0000313" key="3">
    <source>
        <dbReference type="Proteomes" id="UP000585614"/>
    </source>
</evidence>
<evidence type="ECO:0000256" key="1">
    <source>
        <dbReference type="SAM" id="MobiDB-lite"/>
    </source>
</evidence>
<protein>
    <submittedName>
        <fullName evidence="2">Uncharacterized protein</fullName>
    </submittedName>
</protein>
<evidence type="ECO:0000313" key="2">
    <source>
        <dbReference type="EMBL" id="KAF6317420.1"/>
    </source>
</evidence>
<feature type="compositionally biased region" description="Basic residues" evidence="1">
    <location>
        <begin position="34"/>
        <end position="44"/>
    </location>
</feature>
<comment type="caution">
    <text evidence="2">The sequence shown here is derived from an EMBL/GenBank/DDBJ whole genome shotgun (WGS) entry which is preliminary data.</text>
</comment>